<evidence type="ECO:0000256" key="5">
    <source>
        <dbReference type="ARBA" id="ARBA00022833"/>
    </source>
</evidence>
<comment type="subcellular location">
    <subcellularLocation>
        <location evidence="1">Nucleus</location>
    </subcellularLocation>
</comment>
<sequence length="504" mass="58925">MECNYVSENCRACQIKTEEESQKIFIFDTEKLPDIFKETTSLDIHENDGLPGVLCFSCYDRLLEAYNFRKMCSAAVLHFRKIMSMDIPEEKYTPPETTDVLTVFTPMNIKAEPDSYDPGFSPNREDYLCEISNRPSIDEKPLIHKRDPDDGTSLSFPKLKETHNKMTDMDVPGTMICSICDSRFQQKSRLEMHIRKKHLGLKPYECKICGKGFKTSSGLKVHIETERPKRSCMKNNPSLTYYQEDTDKLKSHMETNKIHQGVKDYYCSRCNRSFATVTILRHHMMRHEGIKNHECTICGVRKVTNYELSIHMNTHTKEKMWDCEFCSHKFSIRLNLQRHLKTVHHGIRDYHCTICEKSFKNSKNLKYHLMLHSGEKPYACSQCPKRFITKDQLRTHKKVHSGEYFVCEFCPFKTIYRAQLTRHVKVVHQKVKDFHCPYCKRSFGNSRTLKNHVLTHTGEKPHACVECERKFITPTALKYHMKSHESHDNSGSGPNLDIKQELII</sequence>
<dbReference type="AlphaFoldDB" id="A0A1B0DQD5"/>
<evidence type="ECO:0000256" key="1">
    <source>
        <dbReference type="ARBA" id="ARBA00004123"/>
    </source>
</evidence>
<dbReference type="PROSITE" id="PS50157">
    <property type="entry name" value="ZINC_FINGER_C2H2_2"/>
    <property type="match status" value="9"/>
</dbReference>
<dbReference type="PROSITE" id="PS51915">
    <property type="entry name" value="ZAD"/>
    <property type="match status" value="1"/>
</dbReference>
<proteinExistence type="predicted"/>
<dbReference type="SMART" id="SM00355">
    <property type="entry name" value="ZnF_C2H2"/>
    <property type="match status" value="10"/>
</dbReference>
<dbReference type="Pfam" id="PF00096">
    <property type="entry name" value="zf-C2H2"/>
    <property type="match status" value="4"/>
</dbReference>
<dbReference type="Pfam" id="PF13912">
    <property type="entry name" value="zf-C2H2_6"/>
    <property type="match status" value="1"/>
</dbReference>
<evidence type="ECO:0000256" key="3">
    <source>
        <dbReference type="ARBA" id="ARBA00022737"/>
    </source>
</evidence>
<evidence type="ECO:0000256" key="6">
    <source>
        <dbReference type="ARBA" id="ARBA00023242"/>
    </source>
</evidence>
<keyword evidence="2" id="KW-0479">Metal-binding</keyword>
<dbReference type="InterPro" id="IPR012934">
    <property type="entry name" value="Znf_AD"/>
</dbReference>
<dbReference type="InterPro" id="IPR036236">
    <property type="entry name" value="Znf_C2H2_sf"/>
</dbReference>
<keyword evidence="5" id="KW-0862">Zinc</keyword>
<reference evidence="7" key="1">
    <citation type="submission" date="2022-08" db="UniProtKB">
        <authorList>
            <consortium name="EnsemblMetazoa"/>
        </authorList>
    </citation>
    <scope>IDENTIFICATION</scope>
    <source>
        <strain evidence="7">Israel</strain>
    </source>
</reference>
<dbReference type="Pfam" id="PF13894">
    <property type="entry name" value="zf-C2H2_4"/>
    <property type="match status" value="1"/>
</dbReference>
<evidence type="ECO:0000256" key="4">
    <source>
        <dbReference type="ARBA" id="ARBA00022771"/>
    </source>
</evidence>
<dbReference type="Pfam" id="PF07776">
    <property type="entry name" value="zf-AD"/>
    <property type="match status" value="1"/>
</dbReference>
<dbReference type="SMART" id="SM00868">
    <property type="entry name" value="zf-AD"/>
    <property type="match status" value="1"/>
</dbReference>
<dbReference type="EMBL" id="AJVK01008543">
    <property type="status" value="NOT_ANNOTATED_CDS"/>
    <property type="molecule type" value="Genomic_DNA"/>
</dbReference>
<dbReference type="FunFam" id="3.30.160.60:FF:001049">
    <property type="entry name" value="zinc finger protein 319"/>
    <property type="match status" value="1"/>
</dbReference>
<keyword evidence="4" id="KW-0863">Zinc-finger</keyword>
<keyword evidence="3" id="KW-0677">Repeat</keyword>
<dbReference type="InterPro" id="IPR050826">
    <property type="entry name" value="Krueppel_C2H2_ZnFinger"/>
</dbReference>
<evidence type="ECO:0000256" key="2">
    <source>
        <dbReference type="ARBA" id="ARBA00022723"/>
    </source>
</evidence>
<name>A0A1B0DQD5_PHLPP</name>
<dbReference type="Gene3D" id="3.40.1800.20">
    <property type="match status" value="1"/>
</dbReference>
<dbReference type="SUPFAM" id="SSF57716">
    <property type="entry name" value="Glucocorticoid receptor-like (DNA-binding domain)"/>
    <property type="match status" value="1"/>
</dbReference>
<evidence type="ECO:0000313" key="8">
    <source>
        <dbReference type="Proteomes" id="UP000092462"/>
    </source>
</evidence>
<dbReference type="Gene3D" id="3.30.160.60">
    <property type="entry name" value="Classic Zinc Finger"/>
    <property type="match status" value="8"/>
</dbReference>
<dbReference type="VEuPathDB" id="VectorBase:PPAPM1_001953"/>
<dbReference type="InterPro" id="IPR013087">
    <property type="entry name" value="Znf_C2H2_type"/>
</dbReference>
<organism evidence="7 8">
    <name type="scientific">Phlebotomus papatasi</name>
    <name type="common">Sandfly</name>
    <dbReference type="NCBI Taxonomy" id="29031"/>
    <lineage>
        <taxon>Eukaryota</taxon>
        <taxon>Metazoa</taxon>
        <taxon>Ecdysozoa</taxon>
        <taxon>Arthropoda</taxon>
        <taxon>Hexapoda</taxon>
        <taxon>Insecta</taxon>
        <taxon>Pterygota</taxon>
        <taxon>Neoptera</taxon>
        <taxon>Endopterygota</taxon>
        <taxon>Diptera</taxon>
        <taxon>Nematocera</taxon>
        <taxon>Psychodoidea</taxon>
        <taxon>Psychodidae</taxon>
        <taxon>Phlebotomus</taxon>
        <taxon>Phlebotomus</taxon>
    </lineage>
</organism>
<dbReference type="FunFam" id="3.30.160.60:FF:000870">
    <property type="entry name" value="zinc finger protein 197 isoform X1"/>
    <property type="match status" value="1"/>
</dbReference>
<dbReference type="FunFam" id="3.30.160.60:FF:000534">
    <property type="entry name" value="zinc finger protein 674"/>
    <property type="match status" value="1"/>
</dbReference>
<dbReference type="PANTHER" id="PTHR24377">
    <property type="entry name" value="IP01015P-RELATED"/>
    <property type="match status" value="1"/>
</dbReference>
<evidence type="ECO:0000313" key="7">
    <source>
        <dbReference type="EnsemblMetazoa" id="PPAI010726-PA"/>
    </source>
</evidence>
<dbReference type="GO" id="GO:0008270">
    <property type="term" value="F:zinc ion binding"/>
    <property type="evidence" value="ECO:0007669"/>
    <property type="project" value="UniProtKB-UniRule"/>
</dbReference>
<dbReference type="Proteomes" id="UP000092462">
    <property type="component" value="Unassembled WGS sequence"/>
</dbReference>
<keyword evidence="6" id="KW-0539">Nucleus</keyword>
<dbReference type="PROSITE" id="PS00028">
    <property type="entry name" value="ZINC_FINGER_C2H2_1"/>
    <property type="match status" value="7"/>
</dbReference>
<keyword evidence="8" id="KW-1185">Reference proteome</keyword>
<dbReference type="GO" id="GO:0005634">
    <property type="term" value="C:nucleus"/>
    <property type="evidence" value="ECO:0007669"/>
    <property type="project" value="UniProtKB-SubCell"/>
</dbReference>
<dbReference type="SUPFAM" id="SSF57667">
    <property type="entry name" value="beta-beta-alpha zinc fingers"/>
    <property type="match status" value="6"/>
</dbReference>
<dbReference type="VEuPathDB" id="VectorBase:PPAI010726"/>
<protein>
    <submittedName>
        <fullName evidence="7">Uncharacterized protein</fullName>
    </submittedName>
</protein>
<accession>A0A1B0DQD5</accession>
<dbReference type="EnsemblMetazoa" id="PPAI010726-RA">
    <property type="protein sequence ID" value="PPAI010726-PA"/>
    <property type="gene ID" value="PPAI010726"/>
</dbReference>